<organism evidence="4 5">
    <name type="scientific">Candidatus Falkowbacteria bacterium CG10_big_fil_rev_8_21_14_0_10_43_11</name>
    <dbReference type="NCBI Taxonomy" id="1974568"/>
    <lineage>
        <taxon>Bacteria</taxon>
        <taxon>Candidatus Falkowiibacteriota</taxon>
    </lineage>
</organism>
<evidence type="ECO:0000313" key="4">
    <source>
        <dbReference type="EMBL" id="PIT94060.1"/>
    </source>
</evidence>
<evidence type="ECO:0000313" key="5">
    <source>
        <dbReference type="Proteomes" id="UP000229335"/>
    </source>
</evidence>
<dbReference type="Pfam" id="PF13180">
    <property type="entry name" value="PDZ_2"/>
    <property type="match status" value="1"/>
</dbReference>
<dbReference type="AlphaFoldDB" id="A0A2M6WMN5"/>
<comment type="caution">
    <text evidence="4">The sequence shown here is derived from an EMBL/GenBank/DDBJ whole genome shotgun (WGS) entry which is preliminary data.</text>
</comment>
<reference evidence="5" key="1">
    <citation type="submission" date="2017-09" db="EMBL/GenBank/DDBJ databases">
        <title>Depth-based differentiation of microbial function through sediment-hosted aquifers and enrichment of novel symbionts in the deep terrestrial subsurface.</title>
        <authorList>
            <person name="Probst A.J."/>
            <person name="Ladd B."/>
            <person name="Jarett J.K."/>
            <person name="Geller-Mcgrath D.E."/>
            <person name="Sieber C.M.K."/>
            <person name="Emerson J.B."/>
            <person name="Anantharaman K."/>
            <person name="Thomas B.C."/>
            <person name="Malmstrom R."/>
            <person name="Stieglmeier M."/>
            <person name="Klingl A."/>
            <person name="Woyke T."/>
            <person name="Ryan C.M."/>
            <person name="Banfield J.F."/>
        </authorList>
    </citation>
    <scope>NUCLEOTIDE SEQUENCE [LARGE SCALE GENOMIC DNA]</scope>
</reference>
<keyword evidence="1" id="KW-0645">Protease</keyword>
<protein>
    <recommendedName>
        <fullName evidence="3">PDZ domain-containing protein</fullName>
    </recommendedName>
</protein>
<evidence type="ECO:0000256" key="2">
    <source>
        <dbReference type="ARBA" id="ARBA00022801"/>
    </source>
</evidence>
<dbReference type="Gene3D" id="2.30.42.10">
    <property type="match status" value="1"/>
</dbReference>
<dbReference type="GO" id="GO:0006508">
    <property type="term" value="P:proteolysis"/>
    <property type="evidence" value="ECO:0007669"/>
    <property type="project" value="UniProtKB-KW"/>
</dbReference>
<dbReference type="SUPFAM" id="SSF50156">
    <property type="entry name" value="PDZ domain-like"/>
    <property type="match status" value="1"/>
</dbReference>
<evidence type="ECO:0000259" key="3">
    <source>
        <dbReference type="SMART" id="SM00228"/>
    </source>
</evidence>
<evidence type="ECO:0000256" key="1">
    <source>
        <dbReference type="ARBA" id="ARBA00022670"/>
    </source>
</evidence>
<sequence>MIKKNLFLFIAIIFLSLLGGIAGGVVVHSYLLSSSFNIPPLGDINLGGRYQNGNVIISQPRKVVVEQDDRLASVINEAQKNVINFYIKKSDSSANNKSALDVKSFYFPYERVGQGLALTNDGWILTSAKVSQPANFIAVDYEGNIMPLESAVENKDGSYFVKVTAKNLRAVRFADKNSLTRGQLLAVLHNNDVRVVYAENTNSAANPAAVRSSEGWSRMVKINNSALITGEVAFNLDGFAVGLYAGDGLVMPIDYYTQFLPALLNKKEFTRPYLGVNYLNLSAVISERKLTGALVTADSKGIAVIRNSPAAQAGIKYGDIIAEVDGIKVGADNSLNELIQSHQPGEEIELTILRGENKENIKVKLGSVK</sequence>
<dbReference type="InterPro" id="IPR001478">
    <property type="entry name" value="PDZ"/>
</dbReference>
<accession>A0A2M6WMN5</accession>
<proteinExistence type="predicted"/>
<dbReference type="PANTHER" id="PTHR43343:SF3">
    <property type="entry name" value="PROTEASE DO-LIKE 8, CHLOROPLASTIC"/>
    <property type="match status" value="1"/>
</dbReference>
<dbReference type="EMBL" id="PFAS01000013">
    <property type="protein sequence ID" value="PIT94060.1"/>
    <property type="molecule type" value="Genomic_DNA"/>
</dbReference>
<dbReference type="SUPFAM" id="SSF50494">
    <property type="entry name" value="Trypsin-like serine proteases"/>
    <property type="match status" value="1"/>
</dbReference>
<keyword evidence="2" id="KW-0378">Hydrolase</keyword>
<dbReference type="InterPro" id="IPR009003">
    <property type="entry name" value="Peptidase_S1_PA"/>
</dbReference>
<gene>
    <name evidence="4" type="ORF">COU00_01000</name>
</gene>
<dbReference type="Proteomes" id="UP000229335">
    <property type="component" value="Unassembled WGS sequence"/>
</dbReference>
<dbReference type="InterPro" id="IPR051201">
    <property type="entry name" value="Chloro_Bact_Ser_Proteases"/>
</dbReference>
<feature type="domain" description="PDZ" evidence="3">
    <location>
        <begin position="272"/>
        <end position="356"/>
    </location>
</feature>
<dbReference type="InterPro" id="IPR036034">
    <property type="entry name" value="PDZ_sf"/>
</dbReference>
<dbReference type="GO" id="GO:0008233">
    <property type="term" value="F:peptidase activity"/>
    <property type="evidence" value="ECO:0007669"/>
    <property type="project" value="UniProtKB-KW"/>
</dbReference>
<dbReference type="SMART" id="SM00228">
    <property type="entry name" value="PDZ"/>
    <property type="match status" value="1"/>
</dbReference>
<dbReference type="PANTHER" id="PTHR43343">
    <property type="entry name" value="PEPTIDASE S12"/>
    <property type="match status" value="1"/>
</dbReference>
<name>A0A2M6WMN5_9BACT</name>